<evidence type="ECO:0000256" key="1">
    <source>
        <dbReference type="SAM" id="MobiDB-lite"/>
    </source>
</evidence>
<accession>A0A0C3IWQ1</accession>
<sequence>MNQIPDSLCVDDLAVLVDHQTAEPSHCVPGTAGLYLPVECLLTLPGCCAFTQHPSDSSNPHIQRRSASSTARPLEPSAGSECDLSHDAAFDCLTDGLHISQDPLLSPSRNA</sequence>
<dbReference type="HOGENOM" id="CLU_2159464_0_0_1"/>
<evidence type="ECO:0000313" key="2">
    <source>
        <dbReference type="EMBL" id="KIO01258.1"/>
    </source>
</evidence>
<dbReference type="OrthoDB" id="10581218at2759"/>
<reference evidence="2 3" key="1">
    <citation type="submission" date="2014-04" db="EMBL/GenBank/DDBJ databases">
        <authorList>
            <consortium name="DOE Joint Genome Institute"/>
            <person name="Kuo A."/>
            <person name="Kohler A."/>
            <person name="Costa M.D."/>
            <person name="Nagy L.G."/>
            <person name="Floudas D."/>
            <person name="Copeland A."/>
            <person name="Barry K.W."/>
            <person name="Cichocki N."/>
            <person name="Veneault-Fourrey C."/>
            <person name="LaButti K."/>
            <person name="Lindquist E.A."/>
            <person name="Lipzen A."/>
            <person name="Lundell T."/>
            <person name="Morin E."/>
            <person name="Murat C."/>
            <person name="Sun H."/>
            <person name="Tunlid A."/>
            <person name="Henrissat B."/>
            <person name="Grigoriev I.V."/>
            <person name="Hibbett D.S."/>
            <person name="Martin F."/>
            <person name="Nordberg H.P."/>
            <person name="Cantor M.N."/>
            <person name="Hua S.X."/>
        </authorList>
    </citation>
    <scope>NUCLEOTIDE SEQUENCE [LARGE SCALE GENOMIC DNA]</scope>
    <source>
        <strain evidence="2 3">Marx 270</strain>
    </source>
</reference>
<protein>
    <submittedName>
        <fullName evidence="2">Uncharacterized protein</fullName>
    </submittedName>
</protein>
<dbReference type="EMBL" id="KN831989">
    <property type="protein sequence ID" value="KIO01258.1"/>
    <property type="molecule type" value="Genomic_DNA"/>
</dbReference>
<keyword evidence="3" id="KW-1185">Reference proteome</keyword>
<gene>
    <name evidence="2" type="ORF">M404DRAFT_28800</name>
</gene>
<dbReference type="Proteomes" id="UP000054217">
    <property type="component" value="Unassembled WGS sequence"/>
</dbReference>
<dbReference type="InParanoid" id="A0A0C3IWQ1"/>
<feature type="compositionally biased region" description="Polar residues" evidence="1">
    <location>
        <begin position="52"/>
        <end position="71"/>
    </location>
</feature>
<reference evidence="3" key="2">
    <citation type="submission" date="2015-01" db="EMBL/GenBank/DDBJ databases">
        <title>Evolutionary Origins and Diversification of the Mycorrhizal Mutualists.</title>
        <authorList>
            <consortium name="DOE Joint Genome Institute"/>
            <consortium name="Mycorrhizal Genomics Consortium"/>
            <person name="Kohler A."/>
            <person name="Kuo A."/>
            <person name="Nagy L.G."/>
            <person name="Floudas D."/>
            <person name="Copeland A."/>
            <person name="Barry K.W."/>
            <person name="Cichocki N."/>
            <person name="Veneault-Fourrey C."/>
            <person name="LaButti K."/>
            <person name="Lindquist E.A."/>
            <person name="Lipzen A."/>
            <person name="Lundell T."/>
            <person name="Morin E."/>
            <person name="Murat C."/>
            <person name="Riley R."/>
            <person name="Ohm R."/>
            <person name="Sun H."/>
            <person name="Tunlid A."/>
            <person name="Henrissat B."/>
            <person name="Grigoriev I.V."/>
            <person name="Hibbett D.S."/>
            <person name="Martin F."/>
        </authorList>
    </citation>
    <scope>NUCLEOTIDE SEQUENCE [LARGE SCALE GENOMIC DNA]</scope>
    <source>
        <strain evidence="3">Marx 270</strain>
    </source>
</reference>
<proteinExistence type="predicted"/>
<dbReference type="AlphaFoldDB" id="A0A0C3IWQ1"/>
<feature type="region of interest" description="Disordered" evidence="1">
    <location>
        <begin position="52"/>
        <end position="82"/>
    </location>
</feature>
<name>A0A0C3IWQ1_PISTI</name>
<evidence type="ECO:0000313" key="3">
    <source>
        <dbReference type="Proteomes" id="UP000054217"/>
    </source>
</evidence>
<organism evidence="2 3">
    <name type="scientific">Pisolithus tinctorius Marx 270</name>
    <dbReference type="NCBI Taxonomy" id="870435"/>
    <lineage>
        <taxon>Eukaryota</taxon>
        <taxon>Fungi</taxon>
        <taxon>Dikarya</taxon>
        <taxon>Basidiomycota</taxon>
        <taxon>Agaricomycotina</taxon>
        <taxon>Agaricomycetes</taxon>
        <taxon>Agaricomycetidae</taxon>
        <taxon>Boletales</taxon>
        <taxon>Sclerodermatineae</taxon>
        <taxon>Pisolithaceae</taxon>
        <taxon>Pisolithus</taxon>
    </lineage>
</organism>